<dbReference type="InterPro" id="IPR000488">
    <property type="entry name" value="Death_dom"/>
</dbReference>
<dbReference type="InterPro" id="IPR036388">
    <property type="entry name" value="WH-like_DNA-bd_sf"/>
</dbReference>
<accession>A0AAN0JRV8</accession>
<dbReference type="EnsemblMetazoa" id="XM_020004028.1">
    <property type="protein sequence ID" value="XP_019859587.1"/>
    <property type="gene ID" value="LOC109587808"/>
</dbReference>
<protein>
    <recommendedName>
        <fullName evidence="2">Death domain-containing protein</fullName>
    </recommendedName>
</protein>
<proteinExistence type="predicted"/>
<feature type="region of interest" description="Disordered" evidence="1">
    <location>
        <begin position="815"/>
        <end position="853"/>
    </location>
</feature>
<dbReference type="InterPro" id="IPR027417">
    <property type="entry name" value="P-loop_NTPase"/>
</dbReference>
<evidence type="ECO:0000313" key="4">
    <source>
        <dbReference type="Proteomes" id="UP000007879"/>
    </source>
</evidence>
<dbReference type="CDD" id="cd01670">
    <property type="entry name" value="Death"/>
    <property type="match status" value="1"/>
</dbReference>
<organism evidence="3 4">
    <name type="scientific">Amphimedon queenslandica</name>
    <name type="common">Sponge</name>
    <dbReference type="NCBI Taxonomy" id="400682"/>
    <lineage>
        <taxon>Eukaryota</taxon>
        <taxon>Metazoa</taxon>
        <taxon>Porifera</taxon>
        <taxon>Demospongiae</taxon>
        <taxon>Heteroscleromorpha</taxon>
        <taxon>Haplosclerida</taxon>
        <taxon>Niphatidae</taxon>
        <taxon>Amphimedon</taxon>
    </lineage>
</organism>
<feature type="region of interest" description="Disordered" evidence="1">
    <location>
        <begin position="1"/>
        <end position="23"/>
    </location>
</feature>
<evidence type="ECO:0000259" key="2">
    <source>
        <dbReference type="PROSITE" id="PS50017"/>
    </source>
</evidence>
<feature type="compositionally biased region" description="Basic and acidic residues" evidence="1">
    <location>
        <begin position="835"/>
        <end position="853"/>
    </location>
</feature>
<dbReference type="SUPFAM" id="SSF47986">
    <property type="entry name" value="DEATH domain"/>
    <property type="match status" value="1"/>
</dbReference>
<evidence type="ECO:0000313" key="3">
    <source>
        <dbReference type="EnsemblMetazoa" id="XP_019859587.1"/>
    </source>
</evidence>
<dbReference type="KEGG" id="aqu:109587808"/>
<dbReference type="AlphaFoldDB" id="A0AAN0JRV8"/>
<dbReference type="RefSeq" id="XP_019859587.1">
    <property type="nucleotide sequence ID" value="XM_020004028.1"/>
</dbReference>
<sequence length="853" mass="96500">MAKISSSSTSIPIDKPEDTPATDGIQGIEKWLEEGIVNLEITRINMHGAPGAGKTCSQHLLLNEPPPSSTDSTPIACRAVKATRISIDDRNKKWERVEIQDLLNQLASHLEENMKEERISLEVDEAPKPKNDAPNCSDELSVEEPTKIKPIDMEVIKKIANVLETGKSKKLSTNWVYFIDSGGQPAYRELLPLFTRAAALNIITIDLTKGLDEKYKFQYRICQNAIPIQTKLQYSNRGIIQSTISSEAMLNPIKIPYVSDMPKHPHYLILGTRVDELKEKGMLDRLDYMNKKLINEGFNNLIKPQNEGKGSVIFPVNTLLPAGSKEREEASVELCTAISHCRVAMTIMLPIRLFTFEISLQLEAKKKQQSFLTRGEVIEIGKSLQLDDESEIDDALQYLHNVTIILYYPAVLPNIIFVDPKPVLDVLSCLIAIRYVDHKDRHLIANPPPSPDETRDFIKYGLFKGDFIKSIGKKFFNKDFKLSHMITLLKHLHIIAKVENREEGDYFFPCALPSYDKLNPASKVVRPLLIAWEIHNRGTTTLAIPQGLFPLTIVHLLEKKDIVDFCPVGKEYYRCHDAMSLCVYEKYYIDIINCYTHIEIRFDDCKESCPEIRKLVTEAIKRSSKDLNVDDDHIFAFKCPSENEQCYCIVQEDKYSARCTQCRSKCDILQSDDDSYECWFNNPQLPSPGAESPSTKMQPTKLLDTSNLIDVLDVLDDHGYSGVSYYKLGLCLGLLPRTLDVIKENNKGDTKSCLRKCLTAWLEQRDSVMKRGVPTYDTLIRALRKMGENAAADGIERGINTKQLEEDEVELKATNINMHDAPGADGSQHLLNEPPPEKLTDSTQESESKEESN</sequence>
<dbReference type="PROSITE" id="PS50017">
    <property type="entry name" value="DEATH_DOMAIN"/>
    <property type="match status" value="1"/>
</dbReference>
<evidence type="ECO:0000256" key="1">
    <source>
        <dbReference type="SAM" id="MobiDB-lite"/>
    </source>
</evidence>
<name>A0AAN0JRV8_AMPQE</name>
<feature type="region of interest" description="Disordered" evidence="1">
    <location>
        <begin position="53"/>
        <end position="74"/>
    </location>
</feature>
<dbReference type="GeneID" id="109587808"/>
<reference evidence="4" key="1">
    <citation type="journal article" date="2010" name="Nature">
        <title>The Amphimedon queenslandica genome and the evolution of animal complexity.</title>
        <authorList>
            <person name="Srivastava M."/>
            <person name="Simakov O."/>
            <person name="Chapman J."/>
            <person name="Fahey B."/>
            <person name="Gauthier M.E."/>
            <person name="Mitros T."/>
            <person name="Richards G.S."/>
            <person name="Conaco C."/>
            <person name="Dacre M."/>
            <person name="Hellsten U."/>
            <person name="Larroux C."/>
            <person name="Putnam N.H."/>
            <person name="Stanke M."/>
            <person name="Adamska M."/>
            <person name="Darling A."/>
            <person name="Degnan S.M."/>
            <person name="Oakley T.H."/>
            <person name="Plachetzki D.C."/>
            <person name="Zhai Y."/>
            <person name="Adamski M."/>
            <person name="Calcino A."/>
            <person name="Cummins S.F."/>
            <person name="Goodstein D.M."/>
            <person name="Harris C."/>
            <person name="Jackson D.J."/>
            <person name="Leys S.P."/>
            <person name="Shu S."/>
            <person name="Woodcroft B.J."/>
            <person name="Vervoort M."/>
            <person name="Kosik K.S."/>
            <person name="Manning G."/>
            <person name="Degnan B.M."/>
            <person name="Rokhsar D.S."/>
        </authorList>
    </citation>
    <scope>NUCLEOTIDE SEQUENCE [LARGE SCALE GENOMIC DNA]</scope>
</reference>
<feature type="domain" description="Death" evidence="2">
    <location>
        <begin position="722"/>
        <end position="799"/>
    </location>
</feature>
<dbReference type="Gene3D" id="1.10.10.10">
    <property type="entry name" value="Winged helix-like DNA-binding domain superfamily/Winged helix DNA-binding domain"/>
    <property type="match status" value="1"/>
</dbReference>
<dbReference type="InterPro" id="IPR011029">
    <property type="entry name" value="DEATH-like_dom_sf"/>
</dbReference>
<dbReference type="Proteomes" id="UP000007879">
    <property type="component" value="Unassembled WGS sequence"/>
</dbReference>
<keyword evidence="4" id="KW-1185">Reference proteome</keyword>
<dbReference type="GO" id="GO:0007165">
    <property type="term" value="P:signal transduction"/>
    <property type="evidence" value="ECO:0007669"/>
    <property type="project" value="InterPro"/>
</dbReference>
<reference evidence="3" key="2">
    <citation type="submission" date="2024-06" db="UniProtKB">
        <authorList>
            <consortium name="EnsemblMetazoa"/>
        </authorList>
    </citation>
    <scope>IDENTIFICATION</scope>
</reference>
<feature type="compositionally biased region" description="Polar residues" evidence="1">
    <location>
        <begin position="1"/>
        <end position="11"/>
    </location>
</feature>
<dbReference type="Gene3D" id="1.10.533.10">
    <property type="entry name" value="Death Domain, Fas"/>
    <property type="match status" value="1"/>
</dbReference>
<dbReference type="SUPFAM" id="SSF52540">
    <property type="entry name" value="P-loop containing nucleoside triphosphate hydrolases"/>
    <property type="match status" value="1"/>
</dbReference>
<feature type="region of interest" description="Disordered" evidence="1">
    <location>
        <begin position="123"/>
        <end position="142"/>
    </location>
</feature>